<keyword evidence="16" id="KW-1185">Reference proteome</keyword>
<evidence type="ECO:0000256" key="7">
    <source>
        <dbReference type="ARBA" id="ARBA00022692"/>
    </source>
</evidence>
<evidence type="ECO:0000313" key="16">
    <source>
        <dbReference type="Proteomes" id="UP001596227"/>
    </source>
</evidence>
<feature type="transmembrane region" description="Helical" evidence="14">
    <location>
        <begin position="116"/>
        <end position="137"/>
    </location>
</feature>
<feature type="transmembrane region" description="Helical" evidence="14">
    <location>
        <begin position="251"/>
        <end position="269"/>
    </location>
</feature>
<evidence type="ECO:0000256" key="4">
    <source>
        <dbReference type="ARBA" id="ARBA00022475"/>
    </source>
</evidence>
<feature type="transmembrane region" description="Helical" evidence="14">
    <location>
        <begin position="7"/>
        <end position="26"/>
    </location>
</feature>
<evidence type="ECO:0000256" key="1">
    <source>
        <dbReference type="ARBA" id="ARBA00004651"/>
    </source>
</evidence>
<feature type="transmembrane region" description="Helical" evidence="14">
    <location>
        <begin position="219"/>
        <end position="239"/>
    </location>
</feature>
<evidence type="ECO:0000256" key="13">
    <source>
        <dbReference type="ARBA" id="ARBA00042859"/>
    </source>
</evidence>
<comment type="subcellular location">
    <subcellularLocation>
        <location evidence="1">Cell membrane</location>
        <topology evidence="1">Multi-pass membrane protein</topology>
    </subcellularLocation>
</comment>
<dbReference type="RefSeq" id="WP_137606927.1">
    <property type="nucleotide sequence ID" value="NZ_BJDH01000003.1"/>
</dbReference>
<feature type="transmembrane region" description="Helical" evidence="14">
    <location>
        <begin position="312"/>
        <end position="332"/>
    </location>
</feature>
<keyword evidence="4" id="KW-1003">Cell membrane</keyword>
<comment type="subunit">
    <text evidence="2">Homodimer.</text>
</comment>
<accession>A0ABW1UH28</accession>
<dbReference type="Pfam" id="PF03611">
    <property type="entry name" value="EIIC-GAT"/>
    <property type="match status" value="1"/>
</dbReference>
<evidence type="ECO:0000256" key="11">
    <source>
        <dbReference type="ARBA" id="ARBA00038218"/>
    </source>
</evidence>
<feature type="transmembrane region" description="Helical" evidence="14">
    <location>
        <begin position="365"/>
        <end position="388"/>
    </location>
</feature>
<comment type="caution">
    <text evidence="15">The sequence shown here is derived from an EMBL/GenBank/DDBJ whole genome shotgun (WGS) entry which is preliminary data.</text>
</comment>
<feature type="transmembrane region" description="Helical" evidence="14">
    <location>
        <begin position="81"/>
        <end position="107"/>
    </location>
</feature>
<reference evidence="16" key="1">
    <citation type="journal article" date="2019" name="Int. J. Syst. Evol. Microbiol.">
        <title>The Global Catalogue of Microorganisms (GCM) 10K type strain sequencing project: providing services to taxonomists for standard genome sequencing and annotation.</title>
        <authorList>
            <consortium name="The Broad Institute Genomics Platform"/>
            <consortium name="The Broad Institute Genome Sequencing Center for Infectious Disease"/>
            <person name="Wu L."/>
            <person name="Ma J."/>
        </authorList>
    </citation>
    <scope>NUCLEOTIDE SEQUENCE [LARGE SCALE GENOMIC DNA]</scope>
    <source>
        <strain evidence="16">CCM 8934</strain>
    </source>
</reference>
<comment type="function">
    <text evidence="10">The phosphoenolpyruvate-dependent sugar phosphotransferase system (sugar PTS), a major carbohydrate active transport system, catalyzes the phosphorylation of incoming sugar substrates concomitantly with their translocation across the cell membrane. The enzyme II UlaABC PTS system is involved in ascorbate transport.</text>
</comment>
<dbReference type="InterPro" id="IPR004703">
    <property type="entry name" value="PTS_sugar-sp_permease"/>
</dbReference>
<dbReference type="PANTHER" id="PTHR33843">
    <property type="entry name" value="ASCORBATE-SPECIFIC PTS SYSTEM EIIC COMPONENT"/>
    <property type="match status" value="1"/>
</dbReference>
<dbReference type="EMBL" id="JBHSSB010000016">
    <property type="protein sequence ID" value="MFC6295197.1"/>
    <property type="molecule type" value="Genomic_DNA"/>
</dbReference>
<feature type="transmembrane region" description="Helical" evidence="14">
    <location>
        <begin position="38"/>
        <end position="61"/>
    </location>
</feature>
<evidence type="ECO:0000256" key="6">
    <source>
        <dbReference type="ARBA" id="ARBA00022683"/>
    </source>
</evidence>
<keyword evidence="9 14" id="KW-0472">Membrane</keyword>
<evidence type="ECO:0000256" key="12">
    <source>
        <dbReference type="ARBA" id="ARBA00039702"/>
    </source>
</evidence>
<organism evidence="15 16">
    <name type="scientific">Lactiplantibacillus daoliensis</name>
    <dbReference type="NCBI Taxonomy" id="2559916"/>
    <lineage>
        <taxon>Bacteria</taxon>
        <taxon>Bacillati</taxon>
        <taxon>Bacillota</taxon>
        <taxon>Bacilli</taxon>
        <taxon>Lactobacillales</taxon>
        <taxon>Lactobacillaceae</taxon>
        <taxon>Lactiplantibacillus</taxon>
    </lineage>
</organism>
<keyword evidence="3" id="KW-0813">Transport</keyword>
<evidence type="ECO:0000256" key="14">
    <source>
        <dbReference type="SAM" id="Phobius"/>
    </source>
</evidence>
<evidence type="ECO:0000256" key="2">
    <source>
        <dbReference type="ARBA" id="ARBA00011738"/>
    </source>
</evidence>
<keyword evidence="7 14" id="KW-0812">Transmembrane</keyword>
<feature type="transmembrane region" description="Helical" evidence="14">
    <location>
        <begin position="394"/>
        <end position="413"/>
    </location>
</feature>
<keyword evidence="8 14" id="KW-1133">Transmembrane helix</keyword>
<feature type="transmembrane region" description="Helical" evidence="14">
    <location>
        <begin position="338"/>
        <end position="358"/>
    </location>
</feature>
<evidence type="ECO:0000256" key="9">
    <source>
        <dbReference type="ARBA" id="ARBA00023136"/>
    </source>
</evidence>
<gene>
    <name evidence="15" type="ORF">ACFQH1_08275</name>
</gene>
<evidence type="ECO:0000256" key="10">
    <source>
        <dbReference type="ARBA" id="ARBA00037387"/>
    </source>
</evidence>
<protein>
    <recommendedName>
        <fullName evidence="12">Ascorbate-specific PTS system EIIC component</fullName>
    </recommendedName>
    <alternativeName>
        <fullName evidence="13">Ascorbate-specific permease IIC component UlaA</fullName>
    </alternativeName>
</protein>
<evidence type="ECO:0000256" key="5">
    <source>
        <dbReference type="ARBA" id="ARBA00022597"/>
    </source>
</evidence>
<evidence type="ECO:0000256" key="8">
    <source>
        <dbReference type="ARBA" id="ARBA00022989"/>
    </source>
</evidence>
<dbReference type="Proteomes" id="UP001596227">
    <property type="component" value="Unassembled WGS sequence"/>
</dbReference>
<evidence type="ECO:0000313" key="15">
    <source>
        <dbReference type="EMBL" id="MFC6295197.1"/>
    </source>
</evidence>
<dbReference type="PANTHER" id="PTHR33843:SF4">
    <property type="entry name" value="ASCORBATE-SPECIFIC PTS SYSTEM EIIC COMPONENT"/>
    <property type="match status" value="1"/>
</dbReference>
<dbReference type="InterPro" id="IPR051562">
    <property type="entry name" value="Ascorbate-PTS_EIIC"/>
</dbReference>
<evidence type="ECO:0000256" key="3">
    <source>
        <dbReference type="ARBA" id="ARBA00022448"/>
    </source>
</evidence>
<keyword evidence="6" id="KW-0598">Phosphotransferase system</keyword>
<name>A0ABW1UH28_9LACO</name>
<keyword evidence="5" id="KW-0762">Sugar transport</keyword>
<proteinExistence type="inferred from homology"/>
<sequence length="416" mass="43726">MGIFIEIIKKPAIIIALVTLVGLIAMKNKPSKVITGTIISFVGFSMIKLGSSILANVLTAFSKLFNSAFHLEGVVPSNEAMMAMTMKSLGGVASLILVVGLVTNIVVARFTRFKSVYLSLHLALFTSFALGAVFQMVGVNNTVGIIVGGIGLGLYMAISPTILGHYTKDVVNSDEYTIAHSGSLSYVLGAMTAKKFGNKEHDAENITVSDKVMFLKDPIVATTLTMFILFIVAAIFTSGSELAKVAAGEDAFIFSLEQAATFAAGLYIVKAGIKMFVDEIVPAFKGFAKIFAPGAIPGVDVLVLFDRSPNTALIGFLVSFLVGVVMIVILPLLGMPVIVPGLMACFITGGASAILGNAEGGIRGAVIASVIDGLLLSVLPVISIAMFAKLGVHGTTFADPDMIGMAGIFWLIFRWL</sequence>
<comment type="similarity">
    <text evidence="11">Belongs to the UlaA family.</text>
</comment>
<feature type="transmembrane region" description="Helical" evidence="14">
    <location>
        <begin position="143"/>
        <end position="163"/>
    </location>
</feature>